<dbReference type="Proteomes" id="UP001153709">
    <property type="component" value="Chromosome 2"/>
</dbReference>
<sequence length="237" mass="26968">LANTKNNGTFPPNFLFGVATSAYQTEGGWNEDGRGESIWDEYSHRVPSPIKNNDTGDIACDSYHKYKEDVKLVADLGADFYRFSVSWSSLPYLIKTLILIIFLLLAKMSLTIDCEWYEPLTNSIEDIYAARRNINFECGLYSYPVYVGDWPPDVKERVKYRSQLEGYNRSRLPEFTPEEINYIKGTADLYLLHVYFAYLAEDAPEEPNNVTSFRSDIKAKLTQFPGTSVGANGFPVS</sequence>
<reference evidence="6" key="1">
    <citation type="submission" date="2022-01" db="EMBL/GenBank/DDBJ databases">
        <authorList>
            <person name="King R."/>
        </authorList>
    </citation>
    <scope>NUCLEOTIDE SEQUENCE</scope>
</reference>
<keyword evidence="7" id="KW-1185">Reference proteome</keyword>
<dbReference type="Gene3D" id="3.20.20.80">
    <property type="entry name" value="Glycosidases"/>
    <property type="match status" value="2"/>
</dbReference>
<evidence type="ECO:0000313" key="7">
    <source>
        <dbReference type="Proteomes" id="UP001153709"/>
    </source>
</evidence>
<dbReference type="OrthoDB" id="65569at2759"/>
<dbReference type="InterPro" id="IPR017853">
    <property type="entry name" value="GH"/>
</dbReference>
<keyword evidence="5" id="KW-0812">Transmembrane</keyword>
<protein>
    <submittedName>
        <fullName evidence="6">Uncharacterized protein</fullName>
    </submittedName>
</protein>
<accession>A0A9N9X8T0</accession>
<dbReference type="AlphaFoldDB" id="A0A9N9X8T0"/>
<dbReference type="Pfam" id="PF00232">
    <property type="entry name" value="Glyco_hydro_1"/>
    <property type="match status" value="2"/>
</dbReference>
<evidence type="ECO:0000256" key="5">
    <source>
        <dbReference type="SAM" id="Phobius"/>
    </source>
</evidence>
<keyword evidence="5" id="KW-0472">Membrane</keyword>
<dbReference type="GO" id="GO:0008422">
    <property type="term" value="F:beta-glucosidase activity"/>
    <property type="evidence" value="ECO:0007669"/>
    <property type="project" value="TreeGrafter"/>
</dbReference>
<dbReference type="PANTHER" id="PTHR10353">
    <property type="entry name" value="GLYCOSYL HYDROLASE"/>
    <property type="match status" value="1"/>
</dbReference>
<dbReference type="GO" id="GO:0005975">
    <property type="term" value="P:carbohydrate metabolic process"/>
    <property type="evidence" value="ECO:0007669"/>
    <property type="project" value="InterPro"/>
</dbReference>
<organism evidence="6 7">
    <name type="scientific">Diabrotica balteata</name>
    <name type="common">Banded cucumber beetle</name>
    <dbReference type="NCBI Taxonomy" id="107213"/>
    <lineage>
        <taxon>Eukaryota</taxon>
        <taxon>Metazoa</taxon>
        <taxon>Ecdysozoa</taxon>
        <taxon>Arthropoda</taxon>
        <taxon>Hexapoda</taxon>
        <taxon>Insecta</taxon>
        <taxon>Pterygota</taxon>
        <taxon>Neoptera</taxon>
        <taxon>Endopterygota</taxon>
        <taxon>Coleoptera</taxon>
        <taxon>Polyphaga</taxon>
        <taxon>Cucujiformia</taxon>
        <taxon>Chrysomeloidea</taxon>
        <taxon>Chrysomelidae</taxon>
        <taxon>Galerucinae</taxon>
        <taxon>Diabroticina</taxon>
        <taxon>Diabroticites</taxon>
        <taxon>Diabrotica</taxon>
    </lineage>
</organism>
<evidence type="ECO:0000313" key="6">
    <source>
        <dbReference type="EMBL" id="CAG9829452.1"/>
    </source>
</evidence>
<dbReference type="PROSITE" id="PS00653">
    <property type="entry name" value="GLYCOSYL_HYDROL_F1_2"/>
    <property type="match status" value="1"/>
</dbReference>
<gene>
    <name evidence="6" type="ORF">DIABBA_LOCUS3259</name>
</gene>
<keyword evidence="5" id="KW-1133">Transmembrane helix</keyword>
<proteinExistence type="inferred from homology"/>
<dbReference type="InterPro" id="IPR033132">
    <property type="entry name" value="GH_1_N_CS"/>
</dbReference>
<dbReference type="EMBL" id="OU898277">
    <property type="protein sequence ID" value="CAG9829452.1"/>
    <property type="molecule type" value="Genomic_DNA"/>
</dbReference>
<evidence type="ECO:0000256" key="2">
    <source>
        <dbReference type="ARBA" id="ARBA00022801"/>
    </source>
</evidence>
<feature type="non-terminal residue" evidence="6">
    <location>
        <position position="1"/>
    </location>
</feature>
<keyword evidence="3" id="KW-0326">Glycosidase</keyword>
<dbReference type="SUPFAM" id="SSF51445">
    <property type="entry name" value="(Trans)glycosidases"/>
    <property type="match status" value="1"/>
</dbReference>
<evidence type="ECO:0000256" key="4">
    <source>
        <dbReference type="RuleBase" id="RU003690"/>
    </source>
</evidence>
<keyword evidence="2" id="KW-0378">Hydrolase</keyword>
<evidence type="ECO:0000256" key="1">
    <source>
        <dbReference type="ARBA" id="ARBA00010838"/>
    </source>
</evidence>
<comment type="similarity">
    <text evidence="1 4">Belongs to the glycosyl hydrolase 1 family.</text>
</comment>
<dbReference type="InterPro" id="IPR001360">
    <property type="entry name" value="Glyco_hydro_1"/>
</dbReference>
<name>A0A9N9X8T0_DIABA</name>
<dbReference type="PANTHER" id="PTHR10353:SF36">
    <property type="entry name" value="LP05116P"/>
    <property type="match status" value="1"/>
</dbReference>
<evidence type="ECO:0000256" key="3">
    <source>
        <dbReference type="ARBA" id="ARBA00023295"/>
    </source>
</evidence>
<feature type="transmembrane region" description="Helical" evidence="5">
    <location>
        <begin position="89"/>
        <end position="106"/>
    </location>
</feature>